<name>A0ABU7KSZ4_9ACTN</name>
<protein>
    <submittedName>
        <fullName evidence="3">Glycosyltransferase</fullName>
    </submittedName>
</protein>
<dbReference type="Pfam" id="PF06722">
    <property type="entry name" value="EryCIII-like_C"/>
    <property type="match status" value="1"/>
</dbReference>
<dbReference type="InterPro" id="IPR004276">
    <property type="entry name" value="GlycoTrans_28_N"/>
</dbReference>
<reference evidence="3 4" key="1">
    <citation type="submission" date="2023-07" db="EMBL/GenBank/DDBJ databases">
        <authorList>
            <person name="Girao M."/>
            <person name="Carvalho M.F."/>
        </authorList>
    </citation>
    <scope>NUCLEOTIDE SEQUENCE [LARGE SCALE GENOMIC DNA]</scope>
    <source>
        <strain evidence="3 4">66/93</strain>
    </source>
</reference>
<accession>A0ABU7KSZ4</accession>
<proteinExistence type="predicted"/>
<evidence type="ECO:0000313" key="3">
    <source>
        <dbReference type="EMBL" id="MEE2052416.1"/>
    </source>
</evidence>
<dbReference type="PANTHER" id="PTHR48050">
    <property type="entry name" value="STEROL 3-BETA-GLUCOSYLTRANSFERASE"/>
    <property type="match status" value="1"/>
</dbReference>
<dbReference type="Gene3D" id="3.40.50.2000">
    <property type="entry name" value="Glycogen Phosphorylase B"/>
    <property type="match status" value="2"/>
</dbReference>
<dbReference type="PANTHER" id="PTHR48050:SF13">
    <property type="entry name" value="STEROL 3-BETA-GLUCOSYLTRANSFERASE UGT80A2"/>
    <property type="match status" value="1"/>
</dbReference>
<feature type="domain" description="Glycosyltransferase family 28 N-terminal" evidence="1">
    <location>
        <begin position="4"/>
        <end position="132"/>
    </location>
</feature>
<gene>
    <name evidence="3" type="ORF">Q8A49_18110</name>
</gene>
<evidence type="ECO:0000259" key="1">
    <source>
        <dbReference type="Pfam" id="PF03033"/>
    </source>
</evidence>
<dbReference type="InterPro" id="IPR002213">
    <property type="entry name" value="UDP_glucos_trans"/>
</dbReference>
<evidence type="ECO:0000259" key="2">
    <source>
        <dbReference type="Pfam" id="PF06722"/>
    </source>
</evidence>
<comment type="caution">
    <text evidence="3">The sequence shown here is derived from an EMBL/GenBank/DDBJ whole genome shotgun (WGS) entry which is preliminary data.</text>
</comment>
<dbReference type="Proteomes" id="UP001348641">
    <property type="component" value="Unassembled WGS sequence"/>
</dbReference>
<dbReference type="RefSeq" id="WP_330159448.1">
    <property type="nucleotide sequence ID" value="NZ_BAAAJA010000021.1"/>
</dbReference>
<feature type="domain" description="Erythromycin biosynthesis protein CIII-like C-terminal" evidence="2">
    <location>
        <begin position="299"/>
        <end position="419"/>
    </location>
</feature>
<dbReference type="SUPFAM" id="SSF53756">
    <property type="entry name" value="UDP-Glycosyltransferase/glycogen phosphorylase"/>
    <property type="match status" value="1"/>
</dbReference>
<dbReference type="Pfam" id="PF03033">
    <property type="entry name" value="Glyco_transf_28"/>
    <property type="match status" value="1"/>
</dbReference>
<evidence type="ECO:0000313" key="4">
    <source>
        <dbReference type="Proteomes" id="UP001348641"/>
    </source>
</evidence>
<organism evidence="3 4">
    <name type="scientific">Nocardiopsis tropica</name>
    <dbReference type="NCBI Taxonomy" id="109330"/>
    <lineage>
        <taxon>Bacteria</taxon>
        <taxon>Bacillati</taxon>
        <taxon>Actinomycetota</taxon>
        <taxon>Actinomycetes</taxon>
        <taxon>Streptosporangiales</taxon>
        <taxon>Nocardiopsidaceae</taxon>
        <taxon>Nocardiopsis</taxon>
    </lineage>
</organism>
<dbReference type="InterPro" id="IPR050426">
    <property type="entry name" value="Glycosyltransferase_28"/>
</dbReference>
<dbReference type="CDD" id="cd03784">
    <property type="entry name" value="GT1_Gtf-like"/>
    <property type="match status" value="1"/>
</dbReference>
<dbReference type="EMBL" id="JAUUCC010000046">
    <property type="protein sequence ID" value="MEE2052416.1"/>
    <property type="molecule type" value="Genomic_DNA"/>
</dbReference>
<dbReference type="InterPro" id="IPR010610">
    <property type="entry name" value="EryCIII-like_C"/>
</dbReference>
<sequence length="427" mass="44223">MHALLLTHGTRGDVQPFLALARALADAGHTATVAGPRSYAALAADHAVAYHPVDDGPNALMDDPAMKGVMETGLRGLRGAAHTVSLLREITPLMRRVYADMAATVDLGADLVVHIPGMPGAHIAERLAVPAVPVALQPSWVPTRAFPAPGVPWPERAPGALNPLTYRLAALALRGQRGVAEDLRRELGLAPRPGRHDPLLRPDGAPATVLHAFSRHLLPAGAHYPPQVRTTGFWFAPPDTGWEPPAELEAFLAAGEPPVFVGFSSLPTLDPAATGRVVTAAVRRAGVRAIVAAGRGGIDAAEADGDVLLIDRAPHERLFPRCSAVVHHAGAGTTGAAAAAGRPQVVCPFWGDQPFWAARVHDAGVAPAPLSGRRLTEDGLAAALTEALTGPGTAARAADLGERVRAEGGAREAVRVLEEVALPGPAG</sequence>